<comment type="subcellular location">
    <subcellularLocation>
        <location evidence="1">Cell inner membrane</location>
        <topology evidence="1">Peripheral membrane protein</topology>
    </subcellularLocation>
</comment>
<sequence>MILEVKDLKTYFFTDKGVNKAVDGVSFGLKKSQTLCIVGESGSGKSITSLSILGLIEKPGRIVGGSIQFLGQDLLQLKEKQMQKEIRGKKIGMIFQEPMTSLNPSYTVGVQINEVLKIHHPSLNKKERLERVVYELERVGIPHAGDKYHEYPFNLSGGQRQRVMIAMAMVCEPEILIADEPTTALDVTIQAQILELMKELQQKKGTSILFITHDLGVVAQIADEVVVMYKGHVVEQASAKELFADPRHPYTKALLSAIPKPGKEYRKKRLETVDENIDYLSFPKELR</sequence>
<evidence type="ECO:0000256" key="6">
    <source>
        <dbReference type="ARBA" id="ARBA00022840"/>
    </source>
</evidence>
<dbReference type="GO" id="GO:0015833">
    <property type="term" value="P:peptide transport"/>
    <property type="evidence" value="ECO:0007669"/>
    <property type="project" value="InterPro"/>
</dbReference>
<dbReference type="Pfam" id="PF00005">
    <property type="entry name" value="ABC_tran"/>
    <property type="match status" value="1"/>
</dbReference>
<dbReference type="GO" id="GO:0016887">
    <property type="term" value="F:ATP hydrolysis activity"/>
    <property type="evidence" value="ECO:0007669"/>
    <property type="project" value="InterPro"/>
</dbReference>
<dbReference type="RefSeq" id="WP_120848346.1">
    <property type="nucleotide sequence ID" value="NZ_QEGO01000002.1"/>
</dbReference>
<dbReference type="GO" id="GO:0005886">
    <property type="term" value="C:plasma membrane"/>
    <property type="evidence" value="ECO:0007669"/>
    <property type="project" value="UniProtKB-SubCell"/>
</dbReference>
<dbReference type="InterPro" id="IPR027417">
    <property type="entry name" value="P-loop_NTPase"/>
</dbReference>
<feature type="domain" description="ABC transporter" evidence="8">
    <location>
        <begin position="3"/>
        <end position="255"/>
    </location>
</feature>
<dbReference type="GO" id="GO:0005524">
    <property type="term" value="F:ATP binding"/>
    <property type="evidence" value="ECO:0007669"/>
    <property type="project" value="UniProtKB-KW"/>
</dbReference>
<dbReference type="Proteomes" id="UP000267086">
    <property type="component" value="Unassembled WGS sequence"/>
</dbReference>
<keyword evidence="7" id="KW-0472">Membrane</keyword>
<dbReference type="PANTHER" id="PTHR43297">
    <property type="entry name" value="OLIGOPEPTIDE TRANSPORT ATP-BINDING PROTEIN APPD"/>
    <property type="match status" value="1"/>
</dbReference>
<dbReference type="PROSITE" id="PS50893">
    <property type="entry name" value="ABC_TRANSPORTER_2"/>
    <property type="match status" value="1"/>
</dbReference>
<evidence type="ECO:0000256" key="5">
    <source>
        <dbReference type="ARBA" id="ARBA00022741"/>
    </source>
</evidence>
<dbReference type="InterPro" id="IPR013563">
    <property type="entry name" value="Oligopep_ABC_C"/>
</dbReference>
<dbReference type="SUPFAM" id="SSF52540">
    <property type="entry name" value="P-loop containing nucleoside triphosphate hydrolases"/>
    <property type="match status" value="1"/>
</dbReference>
<comment type="similarity">
    <text evidence="2">Belongs to the ABC transporter superfamily.</text>
</comment>
<evidence type="ECO:0000313" key="10">
    <source>
        <dbReference type="Proteomes" id="UP000267086"/>
    </source>
</evidence>
<keyword evidence="3" id="KW-0813">Transport</keyword>
<evidence type="ECO:0000256" key="3">
    <source>
        <dbReference type="ARBA" id="ARBA00022448"/>
    </source>
</evidence>
<proteinExistence type="inferred from homology"/>
<evidence type="ECO:0000259" key="8">
    <source>
        <dbReference type="PROSITE" id="PS50893"/>
    </source>
</evidence>
<dbReference type="InterPro" id="IPR050388">
    <property type="entry name" value="ABC_Ni/Peptide_Import"/>
</dbReference>
<dbReference type="InterPro" id="IPR017871">
    <property type="entry name" value="ABC_transporter-like_CS"/>
</dbReference>
<gene>
    <name evidence="9" type="ORF">DD751_01885</name>
</gene>
<keyword evidence="6 9" id="KW-0067">ATP-binding</keyword>
<dbReference type="Pfam" id="PF08352">
    <property type="entry name" value="oligo_HPY"/>
    <property type="match status" value="1"/>
</dbReference>
<reference evidence="9 10" key="1">
    <citation type="submission" date="2018-04" db="EMBL/GenBank/DDBJ databases">
        <title>Complete genome sequences of Helicobacter pylori.</title>
        <authorList>
            <person name="Palau M."/>
            <person name="Minana-Galbis D."/>
        </authorList>
    </citation>
    <scope>NUCLEOTIDE SEQUENCE [LARGE SCALE GENOMIC DNA]</scope>
    <source>
        <strain evidence="9 10">B712A</strain>
    </source>
</reference>
<evidence type="ECO:0000256" key="2">
    <source>
        <dbReference type="ARBA" id="ARBA00005417"/>
    </source>
</evidence>
<evidence type="ECO:0000256" key="4">
    <source>
        <dbReference type="ARBA" id="ARBA00022475"/>
    </source>
</evidence>
<keyword evidence="4" id="KW-1003">Cell membrane</keyword>
<evidence type="ECO:0000313" key="9">
    <source>
        <dbReference type="EMBL" id="RKV31841.1"/>
    </source>
</evidence>
<dbReference type="AlphaFoldDB" id="A0A496H8N4"/>
<dbReference type="CDD" id="cd03257">
    <property type="entry name" value="ABC_NikE_OppD_transporters"/>
    <property type="match status" value="1"/>
</dbReference>
<dbReference type="PROSITE" id="PS00211">
    <property type="entry name" value="ABC_TRANSPORTER_1"/>
    <property type="match status" value="1"/>
</dbReference>
<dbReference type="FunFam" id="3.40.50.300:FF:000016">
    <property type="entry name" value="Oligopeptide ABC transporter ATP-binding component"/>
    <property type="match status" value="1"/>
</dbReference>
<evidence type="ECO:0000256" key="7">
    <source>
        <dbReference type="ARBA" id="ARBA00023136"/>
    </source>
</evidence>
<evidence type="ECO:0000256" key="1">
    <source>
        <dbReference type="ARBA" id="ARBA00004417"/>
    </source>
</evidence>
<dbReference type="PANTHER" id="PTHR43297:SF2">
    <property type="entry name" value="DIPEPTIDE TRANSPORT ATP-BINDING PROTEIN DPPD"/>
    <property type="match status" value="1"/>
</dbReference>
<dbReference type="EMBL" id="QEGO01000002">
    <property type="protein sequence ID" value="RKV31841.1"/>
    <property type="molecule type" value="Genomic_DNA"/>
</dbReference>
<dbReference type="InterPro" id="IPR003593">
    <property type="entry name" value="AAA+_ATPase"/>
</dbReference>
<name>A0A496H8N4_HELPX</name>
<keyword evidence="5" id="KW-0547">Nucleotide-binding</keyword>
<protein>
    <submittedName>
        <fullName evidence="9">Peptide ABC transporter ATP-binding protein</fullName>
    </submittedName>
</protein>
<dbReference type="SMART" id="SM00382">
    <property type="entry name" value="AAA"/>
    <property type="match status" value="1"/>
</dbReference>
<dbReference type="Gene3D" id="3.40.50.300">
    <property type="entry name" value="P-loop containing nucleotide triphosphate hydrolases"/>
    <property type="match status" value="1"/>
</dbReference>
<comment type="caution">
    <text evidence="9">The sequence shown here is derived from an EMBL/GenBank/DDBJ whole genome shotgun (WGS) entry which is preliminary data.</text>
</comment>
<accession>A0A496H8N4</accession>
<dbReference type="InterPro" id="IPR003439">
    <property type="entry name" value="ABC_transporter-like_ATP-bd"/>
</dbReference>
<organism evidence="9 10">
    <name type="scientific">Helicobacter pylori</name>
    <name type="common">Campylobacter pylori</name>
    <dbReference type="NCBI Taxonomy" id="210"/>
    <lineage>
        <taxon>Bacteria</taxon>
        <taxon>Pseudomonadati</taxon>
        <taxon>Campylobacterota</taxon>
        <taxon>Epsilonproteobacteria</taxon>
        <taxon>Campylobacterales</taxon>
        <taxon>Helicobacteraceae</taxon>
        <taxon>Helicobacter</taxon>
    </lineage>
</organism>